<evidence type="ECO:0000313" key="4">
    <source>
        <dbReference type="Proteomes" id="UP000184533"/>
    </source>
</evidence>
<dbReference type="Proteomes" id="UP000184533">
    <property type="component" value="Unassembled WGS sequence"/>
</dbReference>
<dbReference type="Pfam" id="PF09939">
    <property type="entry name" value="DUF2171"/>
    <property type="match status" value="1"/>
</dbReference>
<gene>
    <name evidence="2" type="ORF">SAMN02745223_02960</name>
    <name evidence="1" type="ORF">VW29_09680</name>
</gene>
<dbReference type="Proteomes" id="UP000033608">
    <property type="component" value="Unassembled WGS sequence"/>
</dbReference>
<dbReference type="RefSeq" id="WP_046135123.1">
    <property type="nucleotide sequence ID" value="NZ_FQVC01000009.1"/>
</dbReference>
<dbReference type="OrthoDB" id="9803697at2"/>
<reference evidence="2 4" key="2">
    <citation type="submission" date="2016-11" db="EMBL/GenBank/DDBJ databases">
        <authorList>
            <person name="Jaros S."/>
            <person name="Januszkiewicz K."/>
            <person name="Wedrychowicz H."/>
        </authorList>
    </citation>
    <scope>NUCLEOTIDE SEQUENCE [LARGE SCALE GENOMIC DNA]</scope>
    <source>
        <strain evidence="2 4">DSM 17137</strain>
    </source>
</reference>
<dbReference type="STRING" id="1121477.SAMN02745223_02960"/>
<reference evidence="1 3" key="1">
    <citation type="submission" date="2015-03" db="EMBL/GenBank/DDBJ databases">
        <authorList>
            <person name="Hassan Y.I."/>
            <person name="Lepp D."/>
            <person name="Zhou T."/>
        </authorList>
    </citation>
    <scope>NUCLEOTIDE SEQUENCE [LARGE SCALE GENOMIC DNA]</scope>
    <source>
        <strain evidence="1 3">DSM 17137</strain>
    </source>
</reference>
<evidence type="ECO:0000313" key="2">
    <source>
        <dbReference type="EMBL" id="SHF55286.1"/>
    </source>
</evidence>
<sequence>MDLLSEIVHGMLVIGADGVPVGKVASVEEDRIKLEIVGGGSHGSHSHYIPGGLVAAIEGDVVRLSPTGANAVLLDEEKDGSSAD</sequence>
<accession>A0A0F5LQT6</accession>
<evidence type="ECO:0000313" key="1">
    <source>
        <dbReference type="EMBL" id="KKB84661.1"/>
    </source>
</evidence>
<evidence type="ECO:0000313" key="3">
    <source>
        <dbReference type="Proteomes" id="UP000033608"/>
    </source>
</evidence>
<dbReference type="EMBL" id="LAJF01000068">
    <property type="protein sequence ID" value="KKB84661.1"/>
    <property type="molecule type" value="Genomic_DNA"/>
</dbReference>
<dbReference type="PATRIC" id="fig|1121477.3.peg.3044"/>
<dbReference type="AlphaFoldDB" id="A0A0F5LQT6"/>
<proteinExistence type="predicted"/>
<organism evidence="1 3">
    <name type="scientific">Devosia limi DSM 17137</name>
    <dbReference type="NCBI Taxonomy" id="1121477"/>
    <lineage>
        <taxon>Bacteria</taxon>
        <taxon>Pseudomonadati</taxon>
        <taxon>Pseudomonadota</taxon>
        <taxon>Alphaproteobacteria</taxon>
        <taxon>Hyphomicrobiales</taxon>
        <taxon>Devosiaceae</taxon>
        <taxon>Devosia</taxon>
    </lineage>
</organism>
<name>A0A0F5LQT6_9HYPH</name>
<protein>
    <recommendedName>
        <fullName evidence="5">DUF2171 domain-containing protein</fullName>
    </recommendedName>
</protein>
<evidence type="ECO:0008006" key="5">
    <source>
        <dbReference type="Google" id="ProtNLM"/>
    </source>
</evidence>
<dbReference type="EMBL" id="FQVC01000009">
    <property type="protein sequence ID" value="SHF55286.1"/>
    <property type="molecule type" value="Genomic_DNA"/>
</dbReference>
<keyword evidence="3" id="KW-1185">Reference proteome</keyword>
<dbReference type="InterPro" id="IPR018684">
    <property type="entry name" value="DUF2171"/>
</dbReference>